<evidence type="ECO:0000313" key="2">
    <source>
        <dbReference type="EMBL" id="GGZ76726.1"/>
    </source>
</evidence>
<keyword evidence="4" id="KW-1185">Reference proteome</keyword>
<dbReference type="EMBL" id="CP023701">
    <property type="protein sequence ID" value="QEU79070.1"/>
    <property type="molecule type" value="Genomic_DNA"/>
</dbReference>
<reference evidence="2" key="3">
    <citation type="submission" date="2020-09" db="EMBL/GenBank/DDBJ databases">
        <authorList>
            <person name="Sun Q."/>
            <person name="Ohkuma M."/>
        </authorList>
    </citation>
    <scope>NUCLEOTIDE SEQUENCE</scope>
    <source>
        <strain evidence="2">JCM 4834</strain>
    </source>
</reference>
<dbReference type="Proteomes" id="UP000634660">
    <property type="component" value="Unassembled WGS sequence"/>
</dbReference>
<keyword evidence="1" id="KW-0732">Signal</keyword>
<name>A0A5P2UJB6_9ACTN</name>
<accession>A0A5P2UJB6</accession>
<sequence length="271" mass="28536">MSRPQAPSAPAATPRAAARAAPLVAALIATLVATTAAALTACTAPVPRPAAGFTLRYERPAAPDRASHRFLRDRRTAEHALAELDALLSLPYEVAVVARSCAGEGSGYDPRTRRIELCYDDLPEERDPFVRTGHPDPDGALADVVGETVHHEAGHALLDALGLPAGGDRAEEDSADDFARLMLLRAGPRGEAALLTAARAHELTAAEDGAPDPADEHAPPAARAEAHRCAVLAAAPDRHPDLATPSRAPCTAAWTHTRTTWTQAMTPLLRR</sequence>
<organism evidence="3 4">
    <name type="scientific">Streptomyces subrutilus</name>
    <dbReference type="NCBI Taxonomy" id="36818"/>
    <lineage>
        <taxon>Bacteria</taxon>
        <taxon>Bacillati</taxon>
        <taxon>Actinomycetota</taxon>
        <taxon>Actinomycetes</taxon>
        <taxon>Kitasatosporales</taxon>
        <taxon>Streptomycetaceae</taxon>
        <taxon>Streptomyces</taxon>
    </lineage>
</organism>
<dbReference type="InterPro" id="IPR025644">
    <property type="entry name" value="DUF4344"/>
</dbReference>
<reference evidence="3 4" key="2">
    <citation type="submission" date="2017-09" db="EMBL/GenBank/DDBJ databases">
        <authorList>
            <person name="Lee N."/>
            <person name="Cho B.-K."/>
        </authorList>
    </citation>
    <scope>NUCLEOTIDE SEQUENCE [LARGE SCALE GENOMIC DNA]</scope>
    <source>
        <strain evidence="3 4">ATCC 27467</strain>
    </source>
</reference>
<gene>
    <name evidence="3" type="ORF">CP968_12840</name>
    <name evidence="2" type="ORF">GCM10010371_40580</name>
</gene>
<dbReference type="EMBL" id="BMVX01000015">
    <property type="protein sequence ID" value="GGZ76726.1"/>
    <property type="molecule type" value="Genomic_DNA"/>
</dbReference>
<evidence type="ECO:0000313" key="3">
    <source>
        <dbReference type="EMBL" id="QEU79070.1"/>
    </source>
</evidence>
<feature type="chain" id="PRO_5044622758" description="Metallopeptidase DUF4344" evidence="1">
    <location>
        <begin position="39"/>
        <end position="271"/>
    </location>
</feature>
<dbReference type="Proteomes" id="UP000326831">
    <property type="component" value="Chromosome"/>
</dbReference>
<evidence type="ECO:0000256" key="1">
    <source>
        <dbReference type="SAM" id="SignalP"/>
    </source>
</evidence>
<dbReference type="Pfam" id="PF14247">
    <property type="entry name" value="DUF4344"/>
    <property type="match status" value="1"/>
</dbReference>
<dbReference type="RefSeq" id="WP_150518138.1">
    <property type="nucleotide sequence ID" value="NZ_BMVX01000015.1"/>
</dbReference>
<reference evidence="2" key="1">
    <citation type="journal article" date="2014" name="Int. J. Syst. Evol. Microbiol.">
        <title>Complete genome sequence of Corynebacterium casei LMG S-19264T (=DSM 44701T), isolated from a smear-ripened cheese.</title>
        <authorList>
            <consortium name="US DOE Joint Genome Institute (JGI-PGF)"/>
            <person name="Walter F."/>
            <person name="Albersmeier A."/>
            <person name="Kalinowski J."/>
            <person name="Ruckert C."/>
        </authorList>
    </citation>
    <scope>NUCLEOTIDE SEQUENCE</scope>
    <source>
        <strain evidence="2">JCM 4834</strain>
    </source>
</reference>
<evidence type="ECO:0008006" key="5">
    <source>
        <dbReference type="Google" id="ProtNLM"/>
    </source>
</evidence>
<dbReference type="OrthoDB" id="935695at2"/>
<dbReference type="AlphaFoldDB" id="A0A5P2UJB6"/>
<protein>
    <recommendedName>
        <fullName evidence="5">Metallopeptidase DUF4344</fullName>
    </recommendedName>
</protein>
<dbReference type="KEGG" id="ssub:CP968_12840"/>
<evidence type="ECO:0000313" key="4">
    <source>
        <dbReference type="Proteomes" id="UP000326831"/>
    </source>
</evidence>
<feature type="signal peptide" evidence="1">
    <location>
        <begin position="1"/>
        <end position="38"/>
    </location>
</feature>
<proteinExistence type="predicted"/>